<keyword evidence="4" id="KW-0539">Nucleus</keyword>
<dbReference type="PANTHER" id="PTHR33572">
    <property type="entry name" value="SPORE DEVELOPMENT REGULATOR VOSA"/>
    <property type="match status" value="1"/>
</dbReference>
<evidence type="ECO:0000313" key="6">
    <source>
        <dbReference type="EMBL" id="TPX32740.1"/>
    </source>
</evidence>
<feature type="domain" description="Velvet" evidence="5">
    <location>
        <begin position="12"/>
        <end position="185"/>
    </location>
</feature>
<comment type="caution">
    <text evidence="6">The sequence shown here is derived from an EMBL/GenBank/DDBJ whole genome shotgun (WGS) entry which is preliminary data.</text>
</comment>
<dbReference type="RefSeq" id="XP_031023897.1">
    <property type="nucleotide sequence ID" value="XM_031170144.1"/>
</dbReference>
<dbReference type="AlphaFoldDB" id="A0A507BT37"/>
<proteinExistence type="predicted"/>
<keyword evidence="3" id="KW-0804">Transcription</keyword>
<evidence type="ECO:0000256" key="1">
    <source>
        <dbReference type="ARBA" id="ARBA00004123"/>
    </source>
</evidence>
<dbReference type="InterPro" id="IPR021740">
    <property type="entry name" value="Velvet"/>
</dbReference>
<keyword evidence="2" id="KW-0805">Transcription regulation</keyword>
<evidence type="ECO:0000259" key="5">
    <source>
        <dbReference type="PROSITE" id="PS51821"/>
    </source>
</evidence>
<reference evidence="6 7" key="1">
    <citation type="journal article" date="2019" name="Sci. Rep.">
        <title>Comparative genomics of chytrid fungi reveal insights into the obligate biotrophic and pathogenic lifestyle of Synchytrium endobioticum.</title>
        <authorList>
            <person name="van de Vossenberg B.T.L.H."/>
            <person name="Warris S."/>
            <person name="Nguyen H.D.T."/>
            <person name="van Gent-Pelzer M.P.E."/>
            <person name="Joly D.L."/>
            <person name="van de Geest H.C."/>
            <person name="Bonants P.J.M."/>
            <person name="Smith D.S."/>
            <person name="Levesque C.A."/>
            <person name="van der Lee T.A.J."/>
        </authorList>
    </citation>
    <scope>NUCLEOTIDE SEQUENCE [LARGE SCALE GENOMIC DNA]</scope>
    <source>
        <strain evidence="6 7">JEL517</strain>
    </source>
</reference>
<accession>A0A507BT37</accession>
<organism evidence="6 7">
    <name type="scientific">Synchytrium microbalum</name>
    <dbReference type="NCBI Taxonomy" id="1806994"/>
    <lineage>
        <taxon>Eukaryota</taxon>
        <taxon>Fungi</taxon>
        <taxon>Fungi incertae sedis</taxon>
        <taxon>Chytridiomycota</taxon>
        <taxon>Chytridiomycota incertae sedis</taxon>
        <taxon>Chytridiomycetes</taxon>
        <taxon>Synchytriales</taxon>
        <taxon>Synchytriaceae</taxon>
        <taxon>Synchytrium</taxon>
    </lineage>
</organism>
<keyword evidence="7" id="KW-1185">Reference proteome</keyword>
<dbReference type="PANTHER" id="PTHR33572:SF18">
    <property type="entry name" value="SPORE DEVELOPMENT REGULATOR VOSA"/>
    <property type="match status" value="1"/>
</dbReference>
<dbReference type="Pfam" id="PF11754">
    <property type="entry name" value="Velvet"/>
    <property type="match status" value="2"/>
</dbReference>
<evidence type="ECO:0000256" key="4">
    <source>
        <dbReference type="ARBA" id="ARBA00023242"/>
    </source>
</evidence>
<dbReference type="OrthoDB" id="5599552at2759"/>
<dbReference type="EMBL" id="QEAO01000027">
    <property type="protein sequence ID" value="TPX32740.1"/>
    <property type="molecule type" value="Genomic_DNA"/>
</dbReference>
<evidence type="ECO:0000256" key="3">
    <source>
        <dbReference type="ARBA" id="ARBA00023163"/>
    </source>
</evidence>
<name>A0A507BT37_9FUNG</name>
<evidence type="ECO:0000256" key="2">
    <source>
        <dbReference type="ARBA" id="ARBA00023015"/>
    </source>
</evidence>
<dbReference type="PROSITE" id="PS51821">
    <property type="entry name" value="VELVET"/>
    <property type="match status" value="1"/>
</dbReference>
<dbReference type="Proteomes" id="UP000319731">
    <property type="component" value="Unassembled WGS sequence"/>
</dbReference>
<protein>
    <recommendedName>
        <fullName evidence="5">Velvet domain-containing protein</fullName>
    </recommendedName>
</protein>
<dbReference type="GO" id="GO:0005634">
    <property type="term" value="C:nucleus"/>
    <property type="evidence" value="ECO:0007669"/>
    <property type="project" value="UniProtKB-SubCell"/>
</dbReference>
<dbReference type="Gene3D" id="2.60.40.3960">
    <property type="entry name" value="Velvet domain"/>
    <property type="match status" value="1"/>
</dbReference>
<sequence length="228" mass="25969">MDFAGQRPSISPSDEKMYRLVIMQQPRIGRTCGHVDKGDRRVIDPPPILQLHIENRHTGRPYQAFLEPSSFILYASIGTPEEFRRGSPMQNKYAAGSLAANLMRLKDPDNVEGAFFVFPQLGVKVEGTFQIRFNLFEIDGSMVLPRAQIFSDPFIVYSPRQFPGPFESTFLSRTFADQGVKIRKMLSPSDDLYDEPFMSQTPQMGAPPHVMTYPIVQNASRYSYETYQ</sequence>
<dbReference type="InterPro" id="IPR037525">
    <property type="entry name" value="Velvet_dom"/>
</dbReference>
<evidence type="ECO:0000313" key="7">
    <source>
        <dbReference type="Proteomes" id="UP000319731"/>
    </source>
</evidence>
<comment type="subcellular location">
    <subcellularLocation>
        <location evidence="1">Nucleus</location>
    </subcellularLocation>
</comment>
<dbReference type="STRING" id="1806994.A0A507BT37"/>
<gene>
    <name evidence="6" type="ORF">SmJEL517_g04216</name>
</gene>
<dbReference type="InterPro" id="IPR038491">
    <property type="entry name" value="Velvet_dom_sf"/>
</dbReference>
<dbReference type="GeneID" id="42005441"/>